<evidence type="ECO:0000256" key="4">
    <source>
        <dbReference type="ARBA" id="ARBA00022514"/>
    </source>
</evidence>
<dbReference type="GO" id="GO:0005125">
    <property type="term" value="F:cytokine activity"/>
    <property type="evidence" value="ECO:0007669"/>
    <property type="project" value="UniProtKB-UniRule"/>
</dbReference>
<comment type="similarity">
    <text evidence="2 12">Belongs to the IL-5 family.</text>
</comment>
<evidence type="ECO:0000256" key="3">
    <source>
        <dbReference type="ARBA" id="ARBA00019463"/>
    </source>
</evidence>
<evidence type="ECO:0000313" key="15">
    <source>
        <dbReference type="Proteomes" id="UP000299084"/>
    </source>
</evidence>
<dbReference type="EMBL" id="JWIN03000003">
    <property type="protein sequence ID" value="KAB1281361.1"/>
    <property type="molecule type" value="Genomic_DNA"/>
</dbReference>
<accession>A0A5N4ED09</accession>
<proteinExistence type="inferred from homology"/>
<keyword evidence="6 12" id="KW-0732">Signal</keyword>
<keyword evidence="8 12" id="KW-1015">Disulfide bond</keyword>
<evidence type="ECO:0000256" key="8">
    <source>
        <dbReference type="ARBA" id="ARBA00023157"/>
    </source>
</evidence>
<comment type="subcellular location">
    <subcellularLocation>
        <location evidence="1 12">Secreted</location>
    </subcellularLocation>
</comment>
<keyword evidence="5 12" id="KW-0964">Secreted</keyword>
<gene>
    <name evidence="12" type="primary">IL5</name>
    <name evidence="14" type="ORF">Cadr_000004616</name>
</gene>
<evidence type="ECO:0000256" key="9">
    <source>
        <dbReference type="ARBA" id="ARBA00023180"/>
    </source>
</evidence>
<evidence type="ECO:0000256" key="5">
    <source>
        <dbReference type="ARBA" id="ARBA00022525"/>
    </source>
</evidence>
<comment type="subunit">
    <text evidence="10">Homodimer; disulfide-linked. Interacts with IL5RA. Interacts with CSF2RB.</text>
</comment>
<dbReference type="Proteomes" id="UP000299084">
    <property type="component" value="Unassembled WGS sequence"/>
</dbReference>
<dbReference type="PRINTS" id="PR00432">
    <property type="entry name" value="INTERLEUKIN5"/>
</dbReference>
<dbReference type="AlphaFoldDB" id="A0A5N4ED09"/>
<dbReference type="GO" id="GO:0008083">
    <property type="term" value="F:growth factor activity"/>
    <property type="evidence" value="ECO:0007669"/>
    <property type="project" value="UniProtKB-UniRule"/>
</dbReference>
<dbReference type="GO" id="GO:0005137">
    <property type="term" value="F:interleukin-5 receptor binding"/>
    <property type="evidence" value="ECO:0007669"/>
    <property type="project" value="UniProtKB-UniRule"/>
</dbReference>
<dbReference type="PANTHER" id="PTHR48491">
    <property type="entry name" value="INTERLEUKIN-5"/>
    <property type="match status" value="1"/>
</dbReference>
<evidence type="ECO:0000256" key="12">
    <source>
        <dbReference type="RuleBase" id="RU363136"/>
    </source>
</evidence>
<keyword evidence="7 12" id="KW-0339">Growth factor</keyword>
<comment type="caution">
    <text evidence="14">The sequence shown here is derived from an EMBL/GenBank/DDBJ whole genome shotgun (WGS) entry which is preliminary data.</text>
</comment>
<evidence type="ECO:0000256" key="6">
    <source>
        <dbReference type="ARBA" id="ARBA00022729"/>
    </source>
</evidence>
<keyword evidence="9 12" id="KW-0325">Glycoprotein</keyword>
<evidence type="ECO:0000256" key="10">
    <source>
        <dbReference type="ARBA" id="ARBA00034135"/>
    </source>
</evidence>
<dbReference type="InterPro" id="IPR000186">
    <property type="entry name" value="IL-5"/>
</dbReference>
<evidence type="ECO:0000256" key="13">
    <source>
        <dbReference type="SAM" id="SignalP"/>
    </source>
</evidence>
<dbReference type="GO" id="GO:0005615">
    <property type="term" value="C:extracellular space"/>
    <property type="evidence" value="ECO:0007669"/>
    <property type="project" value="UniProtKB-UniRule"/>
</dbReference>
<evidence type="ECO:0000313" key="14">
    <source>
        <dbReference type="EMBL" id="KAB1281361.1"/>
    </source>
</evidence>
<dbReference type="Pfam" id="PF02025">
    <property type="entry name" value="IL5"/>
    <property type="match status" value="1"/>
</dbReference>
<comment type="function">
    <text evidence="12">Homodimeric cytokine expressed predominantly by T-lymphocytes and NK cells that plays an important role in the survival, differentiation, and chemotaxis of eosinophils. Acts also on activated and resting B-cells to induce immunoglobulin production, growth, and differentiation. Mechanistically, exerts its biological effects through a receptor composed of IL5RA subunit and the cytokine receptor common subunit beta/CSF2RB. Binding to the receptor leads to activation of various kinases including LYN, SYK and JAK2 and thereby propagates signals through the RAS-MAPK and JAK-STAT5 pathways respectively.</text>
</comment>
<dbReference type="Gene3D" id="1.20.1250.10">
    <property type="match status" value="1"/>
</dbReference>
<dbReference type="GO" id="GO:0006955">
    <property type="term" value="P:immune response"/>
    <property type="evidence" value="ECO:0007669"/>
    <property type="project" value="UniProtKB-UniRule"/>
</dbReference>
<feature type="signal peptide" evidence="13">
    <location>
        <begin position="1"/>
        <end position="15"/>
    </location>
</feature>
<name>A0A5N4ED09_CAMDR</name>
<dbReference type="PANTHER" id="PTHR48491:SF1">
    <property type="entry name" value="INTERLEUKIN-5"/>
    <property type="match status" value="1"/>
</dbReference>
<keyword evidence="15" id="KW-1185">Reference proteome</keyword>
<sequence length="149" mass="16944">MRLLLHLSLLGLGAAYVCVIAVESPMNRLVAETLTLLSTHRTLLIGDGNLMIPTPEHTNHQLCIEEVFQGIDTLKNQTEQGDAVEKLFQNLSLIKEYIDLQKELTVSYNACRLFFSQKKCGGERWQVKQFLDYLQVFLGVINTEWTTES</sequence>
<evidence type="ECO:0000256" key="11">
    <source>
        <dbReference type="ARBA" id="ARBA00060263"/>
    </source>
</evidence>
<evidence type="ECO:0000256" key="2">
    <source>
        <dbReference type="ARBA" id="ARBA00006740"/>
    </source>
</evidence>
<evidence type="ECO:0000256" key="1">
    <source>
        <dbReference type="ARBA" id="ARBA00004613"/>
    </source>
</evidence>
<keyword evidence="4 12" id="KW-0202">Cytokine</keyword>
<organism evidence="14 15">
    <name type="scientific">Camelus dromedarius</name>
    <name type="common">Dromedary</name>
    <name type="synonym">Arabian camel</name>
    <dbReference type="NCBI Taxonomy" id="9838"/>
    <lineage>
        <taxon>Eukaryota</taxon>
        <taxon>Metazoa</taxon>
        <taxon>Chordata</taxon>
        <taxon>Craniata</taxon>
        <taxon>Vertebrata</taxon>
        <taxon>Euteleostomi</taxon>
        <taxon>Mammalia</taxon>
        <taxon>Eutheria</taxon>
        <taxon>Laurasiatheria</taxon>
        <taxon>Artiodactyla</taxon>
        <taxon>Tylopoda</taxon>
        <taxon>Camelidae</taxon>
        <taxon>Camelus</taxon>
    </lineage>
</organism>
<comment type="function">
    <text evidence="11">Homodimeric cytokine expressed predominantly by T-lymphocytes and NK cells that plays an important role in the survival, differentiation, and chemotaxis of eosinophils. Also acts on activated and resting B-cells to induce immunoglobulin production, growth, and differentiation. Mechanistically, exerts its biological effects through a receptor composed of IL5RA subunit and the cytokine receptor common subunit beta/CSF2RB. Binding to the receptor leads to activation of various kinases including LYN, SYK and JAK2 and thereby propagates signals through the RAS-MAPK and JAK-STAT5 pathways respectively.</text>
</comment>
<feature type="chain" id="PRO_5024291953" description="Interleukin-5" evidence="13">
    <location>
        <begin position="16"/>
        <end position="149"/>
    </location>
</feature>
<dbReference type="InterPro" id="IPR009079">
    <property type="entry name" value="4_helix_cytokine-like_core"/>
</dbReference>
<protein>
    <recommendedName>
        <fullName evidence="3 12">Interleukin-5</fullName>
    </recommendedName>
    <alternativeName>
        <fullName evidence="12">Eosinophil differentiation factor</fullName>
    </alternativeName>
</protein>
<evidence type="ECO:0000256" key="7">
    <source>
        <dbReference type="ARBA" id="ARBA00023030"/>
    </source>
</evidence>
<reference evidence="14 15" key="1">
    <citation type="journal article" date="2019" name="Mol. Ecol. Resour.">
        <title>Improving Illumina assemblies with Hi-C and long reads: an example with the North African dromedary.</title>
        <authorList>
            <person name="Elbers J.P."/>
            <person name="Rogers M.F."/>
            <person name="Perelman P.L."/>
            <person name="Proskuryakova A.A."/>
            <person name="Serdyukova N.A."/>
            <person name="Johnson W.E."/>
            <person name="Horin P."/>
            <person name="Corander J."/>
            <person name="Murphy D."/>
            <person name="Burger P.A."/>
        </authorList>
    </citation>
    <scope>NUCLEOTIDE SEQUENCE [LARGE SCALE GENOMIC DNA]</scope>
    <source>
        <strain evidence="14">Drom800</strain>
        <tissue evidence="14">Blood</tissue>
    </source>
</reference>
<dbReference type="SUPFAM" id="SSF47266">
    <property type="entry name" value="4-helical cytokines"/>
    <property type="match status" value="1"/>
</dbReference>